<feature type="binding site" evidence="14">
    <location>
        <position position="294"/>
    </location>
    <ligand>
        <name>S-adenosyl-L-methionine</name>
        <dbReference type="ChEBI" id="CHEBI:59789"/>
    </ligand>
</feature>
<dbReference type="Gene3D" id="3.20.20.70">
    <property type="entry name" value="Aldolase class I"/>
    <property type="match status" value="1"/>
</dbReference>
<dbReference type="InterPro" id="IPR027492">
    <property type="entry name" value="RNA_MTrfase_RlmN"/>
</dbReference>
<evidence type="ECO:0000256" key="3">
    <source>
        <dbReference type="ARBA" id="ARBA00022485"/>
    </source>
</evidence>
<dbReference type="FunFam" id="3.20.20.70:FF:000014">
    <property type="entry name" value="Probable dual-specificity RNA methyltransferase RlmN"/>
    <property type="match status" value="1"/>
</dbReference>
<dbReference type="GO" id="GO:0046872">
    <property type="term" value="F:metal ion binding"/>
    <property type="evidence" value="ECO:0007669"/>
    <property type="project" value="UniProtKB-KW"/>
</dbReference>
<dbReference type="InterPro" id="IPR013785">
    <property type="entry name" value="Aldolase_TIM"/>
</dbReference>
<dbReference type="GO" id="GO:0070475">
    <property type="term" value="P:rRNA base methylation"/>
    <property type="evidence" value="ECO:0007669"/>
    <property type="project" value="UniProtKB-UniRule"/>
</dbReference>
<dbReference type="SMART" id="SM00729">
    <property type="entry name" value="Elp3"/>
    <property type="match status" value="1"/>
</dbReference>
<evidence type="ECO:0000256" key="8">
    <source>
        <dbReference type="ARBA" id="ARBA00022691"/>
    </source>
</evidence>
<feature type="binding site" evidence="14">
    <location>
        <position position="117"/>
    </location>
    <ligand>
        <name>[4Fe-4S] cluster</name>
        <dbReference type="ChEBI" id="CHEBI:49883"/>
        <note>4Fe-4S-S-AdoMet</note>
    </ligand>
</feature>
<comment type="caution">
    <text evidence="16">The sequence shown here is derived from an EMBL/GenBank/DDBJ whole genome shotgun (WGS) entry which is preliminary data.</text>
</comment>
<accession>A0A7C0YBN2</accession>
<dbReference type="GO" id="GO:0051539">
    <property type="term" value="F:4 iron, 4 sulfur cluster binding"/>
    <property type="evidence" value="ECO:0007669"/>
    <property type="project" value="UniProtKB-UniRule"/>
</dbReference>
<evidence type="ECO:0000256" key="5">
    <source>
        <dbReference type="ARBA" id="ARBA00022552"/>
    </source>
</evidence>
<keyword evidence="8 14" id="KW-0949">S-adenosyl-L-methionine</keyword>
<name>A0A7C0YBN2_9BACT</name>
<dbReference type="Pfam" id="PF04055">
    <property type="entry name" value="Radical_SAM"/>
    <property type="match status" value="1"/>
</dbReference>
<dbReference type="SFLD" id="SFLDF00275">
    <property type="entry name" value="adenosine_C2_methyltransferase"/>
    <property type="match status" value="1"/>
</dbReference>
<dbReference type="AlphaFoldDB" id="A0A7C0YBN2"/>
<dbReference type="GO" id="GO:0002935">
    <property type="term" value="F:tRNA (adenine(37)-C2)-methyltransferase activity"/>
    <property type="evidence" value="ECO:0007669"/>
    <property type="project" value="UniProtKB-UniRule"/>
</dbReference>
<evidence type="ECO:0000256" key="9">
    <source>
        <dbReference type="ARBA" id="ARBA00022694"/>
    </source>
</evidence>
<evidence type="ECO:0000256" key="13">
    <source>
        <dbReference type="ARBA" id="ARBA00023157"/>
    </source>
</evidence>
<organism evidence="16">
    <name type="scientific">Thermosulfidibacter takaii</name>
    <dbReference type="NCBI Taxonomy" id="412593"/>
    <lineage>
        <taxon>Bacteria</taxon>
        <taxon>Pseudomonadati</taxon>
        <taxon>Thermosulfidibacterota</taxon>
        <taxon>Thermosulfidibacteria</taxon>
        <taxon>Thermosulfidibacterales</taxon>
        <taxon>Thermosulfidibacteraceae</taxon>
    </lineage>
</organism>
<evidence type="ECO:0000313" key="16">
    <source>
        <dbReference type="EMBL" id="HDD53498.1"/>
    </source>
</evidence>
<feature type="active site" description="S-methylcysteine intermediate" evidence="14">
    <location>
        <position position="337"/>
    </location>
</feature>
<keyword evidence="9 14" id="KW-0819">tRNA processing</keyword>
<dbReference type="CDD" id="cd01335">
    <property type="entry name" value="Radical_SAM"/>
    <property type="match status" value="1"/>
</dbReference>
<keyword evidence="11 14" id="KW-0408">Iron</keyword>
<feature type="binding site" evidence="14">
    <location>
        <position position="120"/>
    </location>
    <ligand>
        <name>[4Fe-4S] cluster</name>
        <dbReference type="ChEBI" id="CHEBI:49883"/>
        <note>4Fe-4S-S-AdoMet</note>
    </ligand>
</feature>
<comment type="cofactor">
    <cofactor evidence="14">
        <name>[4Fe-4S] cluster</name>
        <dbReference type="ChEBI" id="CHEBI:49883"/>
    </cofactor>
    <text evidence="14">Binds 1 [4Fe-4S] cluster. The cluster is coordinated with 3 cysteines and an exchangeable S-adenosyl-L-methionine.</text>
</comment>
<keyword evidence="13 14" id="KW-1015">Disulfide bond</keyword>
<dbReference type="NCBIfam" id="TIGR00048">
    <property type="entry name" value="rRNA_mod_RlmN"/>
    <property type="match status" value="1"/>
</dbReference>
<dbReference type="GO" id="GO:0019843">
    <property type="term" value="F:rRNA binding"/>
    <property type="evidence" value="ECO:0007669"/>
    <property type="project" value="UniProtKB-UniRule"/>
</dbReference>
<feature type="domain" description="Radical SAM core" evidence="15">
    <location>
        <begin position="99"/>
        <end position="332"/>
    </location>
</feature>
<dbReference type="InterPro" id="IPR048641">
    <property type="entry name" value="RlmN_N"/>
</dbReference>
<dbReference type="InterPro" id="IPR006638">
    <property type="entry name" value="Elp3/MiaA/NifB-like_rSAM"/>
</dbReference>
<dbReference type="GO" id="GO:0030488">
    <property type="term" value="P:tRNA methylation"/>
    <property type="evidence" value="ECO:0007669"/>
    <property type="project" value="UniProtKB-UniRule"/>
</dbReference>
<comment type="caution">
    <text evidence="14">Lacks conserved residue(s) required for the propagation of feature annotation.</text>
</comment>
<evidence type="ECO:0000256" key="6">
    <source>
        <dbReference type="ARBA" id="ARBA00022603"/>
    </source>
</evidence>
<comment type="catalytic activity">
    <reaction evidence="14">
        <text>adenosine(37) in tRNA + 2 reduced [2Fe-2S]-[ferredoxin] + 2 S-adenosyl-L-methionine = 2-methyladenosine(37) in tRNA + 5'-deoxyadenosine + L-methionine + 2 oxidized [2Fe-2S]-[ferredoxin] + S-adenosyl-L-homocysteine</text>
        <dbReference type="Rhea" id="RHEA:43332"/>
        <dbReference type="Rhea" id="RHEA-COMP:10000"/>
        <dbReference type="Rhea" id="RHEA-COMP:10001"/>
        <dbReference type="Rhea" id="RHEA-COMP:10162"/>
        <dbReference type="Rhea" id="RHEA-COMP:10485"/>
        <dbReference type="ChEBI" id="CHEBI:17319"/>
        <dbReference type="ChEBI" id="CHEBI:33737"/>
        <dbReference type="ChEBI" id="CHEBI:33738"/>
        <dbReference type="ChEBI" id="CHEBI:57844"/>
        <dbReference type="ChEBI" id="CHEBI:57856"/>
        <dbReference type="ChEBI" id="CHEBI:59789"/>
        <dbReference type="ChEBI" id="CHEBI:74411"/>
        <dbReference type="ChEBI" id="CHEBI:74497"/>
        <dbReference type="EC" id="2.1.1.192"/>
    </reaction>
</comment>
<reference evidence="16" key="1">
    <citation type="journal article" date="2020" name="mSystems">
        <title>Genome- and Community-Level Interaction Insights into Carbon Utilization and Element Cycling Functions of Hydrothermarchaeota in Hydrothermal Sediment.</title>
        <authorList>
            <person name="Zhou Z."/>
            <person name="Liu Y."/>
            <person name="Xu W."/>
            <person name="Pan J."/>
            <person name="Luo Z.H."/>
            <person name="Li M."/>
        </authorList>
    </citation>
    <scope>NUCLEOTIDE SEQUENCE [LARGE SCALE GENOMIC DNA]</scope>
    <source>
        <strain evidence="16">HyVt-115</strain>
    </source>
</reference>
<dbReference type="PIRSF" id="PIRSF006004">
    <property type="entry name" value="CHP00048"/>
    <property type="match status" value="1"/>
</dbReference>
<keyword evidence="5 14" id="KW-0698">rRNA processing</keyword>
<dbReference type="GO" id="GO:0070040">
    <property type="term" value="F:rRNA (adenine(2503)-C2-)-methyltransferase activity"/>
    <property type="evidence" value="ECO:0007669"/>
    <property type="project" value="UniProtKB-UniRule"/>
</dbReference>
<comment type="catalytic activity">
    <reaction evidence="14">
        <text>adenosine(2503) in 23S rRNA + 2 reduced [2Fe-2S]-[ferredoxin] + 2 S-adenosyl-L-methionine = 2-methyladenosine(2503) in 23S rRNA + 5'-deoxyadenosine + L-methionine + 2 oxidized [2Fe-2S]-[ferredoxin] + S-adenosyl-L-homocysteine</text>
        <dbReference type="Rhea" id="RHEA:42916"/>
        <dbReference type="Rhea" id="RHEA-COMP:10000"/>
        <dbReference type="Rhea" id="RHEA-COMP:10001"/>
        <dbReference type="Rhea" id="RHEA-COMP:10152"/>
        <dbReference type="Rhea" id="RHEA-COMP:10282"/>
        <dbReference type="ChEBI" id="CHEBI:17319"/>
        <dbReference type="ChEBI" id="CHEBI:33737"/>
        <dbReference type="ChEBI" id="CHEBI:33738"/>
        <dbReference type="ChEBI" id="CHEBI:57844"/>
        <dbReference type="ChEBI" id="CHEBI:57856"/>
        <dbReference type="ChEBI" id="CHEBI:59789"/>
        <dbReference type="ChEBI" id="CHEBI:74411"/>
        <dbReference type="ChEBI" id="CHEBI:74497"/>
        <dbReference type="EC" id="2.1.1.192"/>
    </reaction>
</comment>
<dbReference type="SFLD" id="SFLDG01062">
    <property type="entry name" value="methyltransferase_(Class_A)"/>
    <property type="match status" value="1"/>
</dbReference>
<feature type="binding site" evidence="14">
    <location>
        <position position="195"/>
    </location>
    <ligand>
        <name>S-adenosyl-L-methionine</name>
        <dbReference type="ChEBI" id="CHEBI:59789"/>
    </ligand>
</feature>
<evidence type="ECO:0000256" key="7">
    <source>
        <dbReference type="ARBA" id="ARBA00022679"/>
    </source>
</evidence>
<dbReference type="SUPFAM" id="SSF102114">
    <property type="entry name" value="Radical SAM enzymes"/>
    <property type="match status" value="1"/>
</dbReference>
<feature type="binding site" evidence="14">
    <location>
        <begin position="218"/>
        <end position="220"/>
    </location>
    <ligand>
        <name>S-adenosyl-L-methionine</name>
        <dbReference type="ChEBI" id="CHEBI:59789"/>
    </ligand>
</feature>
<evidence type="ECO:0000256" key="12">
    <source>
        <dbReference type="ARBA" id="ARBA00023014"/>
    </source>
</evidence>
<keyword evidence="7 14" id="KW-0808">Transferase</keyword>
<dbReference type="Pfam" id="PF21016">
    <property type="entry name" value="RlmN_N"/>
    <property type="match status" value="1"/>
</dbReference>
<dbReference type="PANTHER" id="PTHR30544:SF5">
    <property type="entry name" value="RADICAL SAM CORE DOMAIN-CONTAINING PROTEIN"/>
    <property type="match status" value="1"/>
</dbReference>
<dbReference type="InterPro" id="IPR040072">
    <property type="entry name" value="Methyltransferase_A"/>
</dbReference>
<keyword evidence="4 14" id="KW-0963">Cytoplasm</keyword>
<dbReference type="InterPro" id="IPR058240">
    <property type="entry name" value="rSAM_sf"/>
</dbReference>
<keyword evidence="3 14" id="KW-0004">4Fe-4S</keyword>
<dbReference type="HAMAP" id="MF_01849">
    <property type="entry name" value="RNA_methyltr_RlmN"/>
    <property type="match status" value="1"/>
</dbReference>
<evidence type="ECO:0000256" key="1">
    <source>
        <dbReference type="ARBA" id="ARBA00004496"/>
    </source>
</evidence>
<evidence type="ECO:0000259" key="15">
    <source>
        <dbReference type="PROSITE" id="PS51918"/>
    </source>
</evidence>
<evidence type="ECO:0000256" key="2">
    <source>
        <dbReference type="ARBA" id="ARBA00007544"/>
    </source>
</evidence>
<gene>
    <name evidence="14 16" type="primary">rlmN</name>
    <name evidence="16" type="ORF">ENF32_05465</name>
</gene>
<protein>
    <recommendedName>
        <fullName evidence="14">Probable dual-specificity RNA methyltransferase RlmN</fullName>
        <ecNumber evidence="14">2.1.1.192</ecNumber>
    </recommendedName>
    <alternativeName>
        <fullName evidence="14">23S rRNA (adenine(2503)-C(2))-methyltransferase</fullName>
    </alternativeName>
    <alternativeName>
        <fullName evidence="14">23S rRNA m2A2503 methyltransferase</fullName>
    </alternativeName>
    <alternativeName>
        <fullName evidence="14">Ribosomal RNA large subunit methyltransferase N</fullName>
    </alternativeName>
    <alternativeName>
        <fullName evidence="14">tRNA (adenine(37)-C(2))-methyltransferase</fullName>
    </alternativeName>
    <alternativeName>
        <fullName evidence="14">tRNA m2A37 methyltransferase</fullName>
    </alternativeName>
</protein>
<dbReference type="InterPro" id="IPR007197">
    <property type="entry name" value="rSAM"/>
</dbReference>
<keyword evidence="10 14" id="KW-0479">Metal-binding</keyword>
<evidence type="ECO:0000256" key="11">
    <source>
        <dbReference type="ARBA" id="ARBA00023004"/>
    </source>
</evidence>
<keyword evidence="12 14" id="KW-0411">Iron-sulfur</keyword>
<dbReference type="EMBL" id="DQWS01000202">
    <property type="protein sequence ID" value="HDD53498.1"/>
    <property type="molecule type" value="Genomic_DNA"/>
</dbReference>
<dbReference type="SFLD" id="SFLDS00029">
    <property type="entry name" value="Radical_SAM"/>
    <property type="match status" value="1"/>
</dbReference>
<evidence type="ECO:0000256" key="10">
    <source>
        <dbReference type="ARBA" id="ARBA00022723"/>
    </source>
</evidence>
<evidence type="ECO:0000256" key="4">
    <source>
        <dbReference type="ARBA" id="ARBA00022490"/>
    </source>
</evidence>
<feature type="active site" description="Proton acceptor" evidence="14">
    <location>
        <position position="93"/>
    </location>
</feature>
<comment type="miscellaneous">
    <text evidence="14">Reaction proceeds by a ping-pong mechanism involving intermediate methylation of a conserved cysteine residue.</text>
</comment>
<dbReference type="EC" id="2.1.1.192" evidence="14"/>
<dbReference type="PROSITE" id="PS51918">
    <property type="entry name" value="RADICAL_SAM"/>
    <property type="match status" value="1"/>
</dbReference>
<dbReference type="GO" id="GO:0005737">
    <property type="term" value="C:cytoplasm"/>
    <property type="evidence" value="ECO:0007669"/>
    <property type="project" value="UniProtKB-SubCell"/>
</dbReference>
<dbReference type="GO" id="GO:0000049">
    <property type="term" value="F:tRNA binding"/>
    <property type="evidence" value="ECO:0007669"/>
    <property type="project" value="UniProtKB-UniRule"/>
</dbReference>
<comment type="similarity">
    <text evidence="2 14">Belongs to the radical SAM superfamily. RlmN family.</text>
</comment>
<dbReference type="Gene3D" id="1.10.150.530">
    <property type="match status" value="1"/>
</dbReference>
<keyword evidence="6 14" id="KW-0489">Methyltransferase</keyword>
<comment type="function">
    <text evidence="14">Specifically methylates position 2 of adenine 2503 in 23S rRNA and position 2 of adenine 37 in tRNAs.</text>
</comment>
<dbReference type="Proteomes" id="UP000885690">
    <property type="component" value="Unassembled WGS sequence"/>
</dbReference>
<dbReference type="PANTHER" id="PTHR30544">
    <property type="entry name" value="23S RRNA METHYLTRANSFERASE"/>
    <property type="match status" value="1"/>
</dbReference>
<feature type="binding site" evidence="14">
    <location>
        <begin position="163"/>
        <end position="164"/>
    </location>
    <ligand>
        <name>S-adenosyl-L-methionine</name>
        <dbReference type="ChEBI" id="CHEBI:59789"/>
    </ligand>
</feature>
<feature type="binding site" evidence="14">
    <location>
        <position position="113"/>
    </location>
    <ligand>
        <name>[4Fe-4S] cluster</name>
        <dbReference type="ChEBI" id="CHEBI:49883"/>
        <note>4Fe-4S-S-AdoMet</note>
    </ligand>
</feature>
<evidence type="ECO:0000256" key="14">
    <source>
        <dbReference type="HAMAP-Rule" id="MF_01849"/>
    </source>
</evidence>
<dbReference type="InterPro" id="IPR004383">
    <property type="entry name" value="rRNA_lsu_MTrfase_RlmN/Cfr"/>
</dbReference>
<sequence>MKTLRPIKDLYREELAQWLQERGEPSYRLDQLEGWLYRHDVASFHDMTNLPKTFREVLLGEFCLFSLEEVAREEALDGTTKFLFSTLDGERVEAVLIPDRDRLTLCVSTQVGCRMGCRFCLTGRQGFRRNLTRGEMLDQVLLVRREVRNQGRELTNVVFMGMGEPLDNYEESLAALRVLISDKGLGFSHRKVTLSTVGLVPQVRRLAREGLDLTLALSLNATDDETRSLLMPINRRYSLEEVVAALRGYPLPPRKRFTLEYVVLEGVNHSPQDARRLARLVEGLRVKVNLIPFNPFPGAEFERPSEREVLEFQAQLRQLGLSTFIRQSRGQEISAACGLLRWRRGA</sequence>
<comment type="subcellular location">
    <subcellularLocation>
        <location evidence="1 14">Cytoplasm</location>
    </subcellularLocation>
</comment>
<proteinExistence type="inferred from homology"/>